<name>A0A7X3SJA8_9FIRM</name>
<keyword evidence="1" id="KW-0472">Membrane</keyword>
<comment type="caution">
    <text evidence="3">The sequence shown here is derived from an EMBL/GenBank/DDBJ whole genome shotgun (WGS) entry which is preliminary data.</text>
</comment>
<evidence type="ECO:0000313" key="3">
    <source>
        <dbReference type="EMBL" id="MXP76136.1"/>
    </source>
</evidence>
<feature type="transmembrane region" description="Helical" evidence="1">
    <location>
        <begin position="288"/>
        <end position="307"/>
    </location>
</feature>
<gene>
    <name evidence="3" type="ORF">GN277_12255</name>
</gene>
<feature type="transmembrane region" description="Helical" evidence="1">
    <location>
        <begin position="79"/>
        <end position="96"/>
    </location>
</feature>
<accession>A0A7X3SJA8</accession>
<proteinExistence type="predicted"/>
<evidence type="ECO:0000313" key="4">
    <source>
        <dbReference type="Proteomes" id="UP000460412"/>
    </source>
</evidence>
<dbReference type="AlphaFoldDB" id="A0A7X3SJA8"/>
<feature type="transmembrane region" description="Helical" evidence="1">
    <location>
        <begin position="146"/>
        <end position="167"/>
    </location>
</feature>
<dbReference type="Proteomes" id="UP000460412">
    <property type="component" value="Unassembled WGS sequence"/>
</dbReference>
<protein>
    <submittedName>
        <fullName evidence="3">Transporter</fullName>
    </submittedName>
</protein>
<feature type="domain" description="Nucleoside transporter/FeoB GTPase Gate" evidence="2">
    <location>
        <begin position="38"/>
        <end position="108"/>
    </location>
</feature>
<dbReference type="RefSeq" id="WP_159751304.1">
    <property type="nucleotide sequence ID" value="NZ_WUQX01000001.1"/>
</dbReference>
<reference evidence="3 4" key="1">
    <citation type="submission" date="2019-12" db="EMBL/GenBank/DDBJ databases">
        <title>Sporaefaciens musculi gen. nov., sp. nov., a novel bacterium isolated from the caecum of an obese mouse.</title>
        <authorList>
            <person name="Rasmussen T.S."/>
            <person name="Streidl T."/>
            <person name="Hitch T.C.A."/>
            <person name="Wortmann E."/>
            <person name="Deptula P."/>
            <person name="Hansen M."/>
            <person name="Nielsen D.S."/>
            <person name="Clavel T."/>
            <person name="Vogensen F.K."/>
        </authorList>
    </citation>
    <scope>NUCLEOTIDE SEQUENCE [LARGE SCALE GENOMIC DNA]</scope>
    <source>
        <strain evidence="3 4">WCA-9-b2</strain>
    </source>
</reference>
<organism evidence="3 4">
    <name type="scientific">Sporofaciens musculi</name>
    <dbReference type="NCBI Taxonomy" id="2681861"/>
    <lineage>
        <taxon>Bacteria</taxon>
        <taxon>Bacillati</taxon>
        <taxon>Bacillota</taxon>
        <taxon>Clostridia</taxon>
        <taxon>Lachnospirales</taxon>
        <taxon>Lachnospiraceae</taxon>
        <taxon>Sporofaciens</taxon>
    </lineage>
</organism>
<feature type="transmembrane region" description="Helical" evidence="1">
    <location>
        <begin position="202"/>
        <end position="221"/>
    </location>
</feature>
<keyword evidence="4" id="KW-1185">Reference proteome</keyword>
<dbReference type="InterPro" id="IPR011642">
    <property type="entry name" value="Gate_dom"/>
</dbReference>
<dbReference type="EMBL" id="WUQX01000001">
    <property type="protein sequence ID" value="MXP76136.1"/>
    <property type="molecule type" value="Genomic_DNA"/>
</dbReference>
<keyword evidence="1" id="KW-0812">Transmembrane</keyword>
<feature type="transmembrane region" description="Helical" evidence="1">
    <location>
        <begin position="254"/>
        <end position="276"/>
    </location>
</feature>
<feature type="transmembrane region" description="Helical" evidence="1">
    <location>
        <begin position="228"/>
        <end position="248"/>
    </location>
</feature>
<keyword evidence="1" id="KW-1133">Transmembrane helix</keyword>
<sequence length="308" mass="33831">MKRLLTILCVLLFFTAMLIFPKETFQGASSGVLLWFHTVLPTLLPFLIISNLLIHTGAINLISRLLAPILCRFFRVSPYGAFVILIGFLCGCPMGSKVTADLLKKEAICEKEARYLLSFCNNTSPMFIVSYILWQNLNVPELTLPLLTLLTAAPVLLSFVFRCLYHIPVQGVYITSQDTLSVNGRDSLDTCIMNGFETITRIGGYIILFSILISFAELIIAKSAAVTALLLPTLEITTGITMICSSPLSLNNQIILALALTSFGGWCAAAQTRAMIMDTSLPLGPYIAEKLITALVTSLLAWCFLSFR</sequence>
<evidence type="ECO:0000256" key="1">
    <source>
        <dbReference type="SAM" id="Phobius"/>
    </source>
</evidence>
<dbReference type="Pfam" id="PF07670">
    <property type="entry name" value="Gate"/>
    <property type="match status" value="1"/>
</dbReference>
<evidence type="ECO:0000259" key="2">
    <source>
        <dbReference type="Pfam" id="PF07670"/>
    </source>
</evidence>